<evidence type="ECO:0000313" key="2">
    <source>
        <dbReference type="Proteomes" id="UP000692954"/>
    </source>
</evidence>
<protein>
    <submittedName>
        <fullName evidence="1">Uncharacterized protein</fullName>
    </submittedName>
</protein>
<evidence type="ECO:0000313" key="1">
    <source>
        <dbReference type="EMBL" id="CAD8084142.1"/>
    </source>
</evidence>
<sequence>MKTLNLHILKKDHFCSIDNKLDFLANKFQKQPKNQVDHLKVNISKRYQLNEETVYQLIISLKLIRINYKKNQIPIQINYLKN</sequence>
<comment type="caution">
    <text evidence="1">The sequence shown here is derived from an EMBL/GenBank/DDBJ whole genome shotgun (WGS) entry which is preliminary data.</text>
</comment>
<dbReference type="AlphaFoldDB" id="A0A8S1MY79"/>
<accession>A0A8S1MY79</accession>
<keyword evidence="2" id="KW-1185">Reference proteome</keyword>
<organism evidence="1 2">
    <name type="scientific">Paramecium sonneborni</name>
    <dbReference type="NCBI Taxonomy" id="65129"/>
    <lineage>
        <taxon>Eukaryota</taxon>
        <taxon>Sar</taxon>
        <taxon>Alveolata</taxon>
        <taxon>Ciliophora</taxon>
        <taxon>Intramacronucleata</taxon>
        <taxon>Oligohymenophorea</taxon>
        <taxon>Peniculida</taxon>
        <taxon>Parameciidae</taxon>
        <taxon>Paramecium</taxon>
    </lineage>
</organism>
<gene>
    <name evidence="1" type="ORF">PSON_ATCC_30995.1.T0460099</name>
</gene>
<dbReference type="Proteomes" id="UP000692954">
    <property type="component" value="Unassembled WGS sequence"/>
</dbReference>
<reference evidence="1" key="1">
    <citation type="submission" date="2021-01" db="EMBL/GenBank/DDBJ databases">
        <authorList>
            <consortium name="Genoscope - CEA"/>
            <person name="William W."/>
        </authorList>
    </citation>
    <scope>NUCLEOTIDE SEQUENCE</scope>
</reference>
<dbReference type="EMBL" id="CAJJDN010000046">
    <property type="protein sequence ID" value="CAD8084142.1"/>
    <property type="molecule type" value="Genomic_DNA"/>
</dbReference>
<name>A0A8S1MY79_9CILI</name>
<proteinExistence type="predicted"/>